<name>A0A067R7R3_ZOONE</name>
<protein>
    <submittedName>
        <fullName evidence="2">Uncharacterized protein</fullName>
    </submittedName>
</protein>
<gene>
    <name evidence="2" type="ORF">L798_10590</name>
</gene>
<dbReference type="EMBL" id="KK852822">
    <property type="protein sequence ID" value="KDR15524.1"/>
    <property type="molecule type" value="Genomic_DNA"/>
</dbReference>
<dbReference type="OMA" id="TCYSEQK"/>
<evidence type="ECO:0000313" key="2">
    <source>
        <dbReference type="EMBL" id="KDR15524.1"/>
    </source>
</evidence>
<sequence length="192" mass="22584">MARNYEKNFSQLNRLWISRMVTGKHEKQSKVRPQHSLRTASSMKHSLSSIKEEMEYCLKQSQVPCYTDGKVYDYYHRITQLELKYKATLRKLRKCDHVTKEGTSPSLPYKQKANRCVPAQLHKIHTPVLDKPENRIVTEQPTVTQCEAEFMDRPLEFQALKREEMQETKEPKIDIIHPLGIDYSSSDEETQQ</sequence>
<feature type="region of interest" description="Disordered" evidence="1">
    <location>
        <begin position="166"/>
        <end position="192"/>
    </location>
</feature>
<dbReference type="Proteomes" id="UP000027135">
    <property type="component" value="Unassembled WGS sequence"/>
</dbReference>
<dbReference type="InParanoid" id="A0A067R7R3"/>
<accession>A0A067R7R3</accession>
<organism evidence="2 3">
    <name type="scientific">Zootermopsis nevadensis</name>
    <name type="common">Dampwood termite</name>
    <dbReference type="NCBI Taxonomy" id="136037"/>
    <lineage>
        <taxon>Eukaryota</taxon>
        <taxon>Metazoa</taxon>
        <taxon>Ecdysozoa</taxon>
        <taxon>Arthropoda</taxon>
        <taxon>Hexapoda</taxon>
        <taxon>Insecta</taxon>
        <taxon>Pterygota</taxon>
        <taxon>Neoptera</taxon>
        <taxon>Polyneoptera</taxon>
        <taxon>Dictyoptera</taxon>
        <taxon>Blattodea</taxon>
        <taxon>Blattoidea</taxon>
        <taxon>Termitoidae</taxon>
        <taxon>Termopsidae</taxon>
        <taxon>Zootermopsis</taxon>
    </lineage>
</organism>
<dbReference type="AlphaFoldDB" id="A0A067R7R3"/>
<feature type="compositionally biased region" description="Basic and acidic residues" evidence="1">
    <location>
        <begin position="166"/>
        <end position="175"/>
    </location>
</feature>
<keyword evidence="3" id="KW-1185">Reference proteome</keyword>
<evidence type="ECO:0000313" key="3">
    <source>
        <dbReference type="Proteomes" id="UP000027135"/>
    </source>
</evidence>
<proteinExistence type="predicted"/>
<dbReference type="OrthoDB" id="8194073at2759"/>
<dbReference type="eggNOG" id="ENOG502RXZ3">
    <property type="taxonomic scope" value="Eukaryota"/>
</dbReference>
<evidence type="ECO:0000256" key="1">
    <source>
        <dbReference type="SAM" id="MobiDB-lite"/>
    </source>
</evidence>
<reference evidence="2 3" key="1">
    <citation type="journal article" date="2014" name="Nat. Commun.">
        <title>Molecular traces of alternative social organization in a termite genome.</title>
        <authorList>
            <person name="Terrapon N."/>
            <person name="Li C."/>
            <person name="Robertson H.M."/>
            <person name="Ji L."/>
            <person name="Meng X."/>
            <person name="Booth W."/>
            <person name="Chen Z."/>
            <person name="Childers C.P."/>
            <person name="Glastad K.M."/>
            <person name="Gokhale K."/>
            <person name="Gowin J."/>
            <person name="Gronenberg W."/>
            <person name="Hermansen R.A."/>
            <person name="Hu H."/>
            <person name="Hunt B.G."/>
            <person name="Huylmans A.K."/>
            <person name="Khalil S.M."/>
            <person name="Mitchell R.D."/>
            <person name="Munoz-Torres M.C."/>
            <person name="Mustard J.A."/>
            <person name="Pan H."/>
            <person name="Reese J.T."/>
            <person name="Scharf M.E."/>
            <person name="Sun F."/>
            <person name="Vogel H."/>
            <person name="Xiao J."/>
            <person name="Yang W."/>
            <person name="Yang Z."/>
            <person name="Yang Z."/>
            <person name="Zhou J."/>
            <person name="Zhu J."/>
            <person name="Brent C.S."/>
            <person name="Elsik C.G."/>
            <person name="Goodisman M.A."/>
            <person name="Liberles D.A."/>
            <person name="Roe R.M."/>
            <person name="Vargo E.L."/>
            <person name="Vilcinskas A."/>
            <person name="Wang J."/>
            <person name="Bornberg-Bauer E."/>
            <person name="Korb J."/>
            <person name="Zhang G."/>
            <person name="Liebig J."/>
        </authorList>
    </citation>
    <scope>NUCLEOTIDE SEQUENCE [LARGE SCALE GENOMIC DNA]</scope>
    <source>
        <tissue evidence="2">Whole organism</tissue>
    </source>
</reference>